<keyword evidence="2" id="KW-1185">Reference proteome</keyword>
<name>A0ACD0WRR6_CLALS</name>
<organism evidence="1 2">
    <name type="scientific">Clavispora lusitaniae</name>
    <name type="common">Candida lusitaniae</name>
    <dbReference type="NCBI Taxonomy" id="36911"/>
    <lineage>
        <taxon>Eukaryota</taxon>
        <taxon>Fungi</taxon>
        <taxon>Dikarya</taxon>
        <taxon>Ascomycota</taxon>
        <taxon>Saccharomycotina</taxon>
        <taxon>Pichiomycetes</taxon>
        <taxon>Metschnikowiaceae</taxon>
        <taxon>Clavispora</taxon>
    </lineage>
</organism>
<gene>
    <name evidence="1" type="ORF">EJF14_70255</name>
</gene>
<evidence type="ECO:0000313" key="1">
    <source>
        <dbReference type="EMBL" id="QFZ30177.1"/>
    </source>
</evidence>
<sequence length="290" mass="32997">MYADRGVFSHKKKKMASLNHKMAILNSNPEVLLRKRKDADRKRIQKQEALREANEKKTRKSLVARDKFLRAEKLVIRSQANAVEAKRLNNILKHEARQAVSARKEITPKLVFVIRTENLNRNVTIPQKAEAVFKVLRLPEPNMGVFVKLTQTVVPALKLVAPYIVVGTPSLASVRDLFHKRACIVSTDEEGNETEVKLNNNQLVEDKFGDDLGYICIEDVVHELVSLGENFKTVSRWIAPFKLTPPVSGWGPLAALNKIRYENEHKKPISLAGHVQLEEIDIDKFIEEQN</sequence>
<evidence type="ECO:0000313" key="2">
    <source>
        <dbReference type="Proteomes" id="UP000326582"/>
    </source>
</evidence>
<protein>
    <submittedName>
        <fullName evidence="1">Ribosome biogenesis protein</fullName>
    </submittedName>
</protein>
<reference evidence="2" key="1">
    <citation type="journal article" date="2019" name="MBio">
        <title>Comparative genomics for the elucidation of multidrug resistance (MDR) in Candida lusitaniae.</title>
        <authorList>
            <person name="Kannan A."/>
            <person name="Asner S.A."/>
            <person name="Trachsel E."/>
            <person name="Kelly S."/>
            <person name="Parker J."/>
            <person name="Sanglard D."/>
        </authorList>
    </citation>
    <scope>NUCLEOTIDE SEQUENCE [LARGE SCALE GENOMIC DNA]</scope>
    <source>
        <strain evidence="2">P1</strain>
    </source>
</reference>
<dbReference type="Proteomes" id="UP000326582">
    <property type="component" value="Chromosome 7"/>
</dbReference>
<proteinExistence type="predicted"/>
<accession>A0ACD0WRR6</accession>
<dbReference type="EMBL" id="CP038490">
    <property type="protein sequence ID" value="QFZ30177.1"/>
    <property type="molecule type" value="Genomic_DNA"/>
</dbReference>